<keyword evidence="2" id="KW-1133">Transmembrane helix</keyword>
<proteinExistence type="predicted"/>
<feature type="transmembrane region" description="Helical" evidence="2">
    <location>
        <begin position="46"/>
        <end position="63"/>
    </location>
</feature>
<keyword evidence="2" id="KW-0812">Transmembrane</keyword>
<keyword evidence="2" id="KW-0472">Membrane</keyword>
<accession>A0A4Y8VS73</accession>
<dbReference type="EMBL" id="SGVY01000006">
    <property type="protein sequence ID" value="TFH83434.1"/>
    <property type="molecule type" value="Genomic_DNA"/>
</dbReference>
<evidence type="ECO:0000256" key="2">
    <source>
        <dbReference type="SAM" id="Phobius"/>
    </source>
</evidence>
<dbReference type="Proteomes" id="UP000297872">
    <property type="component" value="Unassembled WGS sequence"/>
</dbReference>
<sequence length="92" mass="10681">MQDTVNTESNENNETKTSYAVRPQHRQRRLIDYDGRDKMLKVRNKLNIAFMLLAVIGLILWTQTEYQTASTIVLIAGVVLKIIEVCLRLFKK</sequence>
<reference evidence="3 4" key="1">
    <citation type="submission" date="2019-02" db="EMBL/GenBank/DDBJ databases">
        <title>Draft Genome Sequence of the Prevotella sp. BCRC 81118, Isolated from Human Feces.</title>
        <authorList>
            <person name="Huang C.-H."/>
        </authorList>
    </citation>
    <scope>NUCLEOTIDE SEQUENCE [LARGE SCALE GENOMIC DNA]</scope>
    <source>
        <strain evidence="3 4">BCRC 81118</strain>
    </source>
</reference>
<comment type="caution">
    <text evidence="3">The sequence shown here is derived from an EMBL/GenBank/DDBJ whole genome shotgun (WGS) entry which is preliminary data.</text>
</comment>
<dbReference type="OrthoDB" id="1081286at2"/>
<dbReference type="AlphaFoldDB" id="A0A4Y8VS73"/>
<organism evidence="3 4">
    <name type="scientific">Segatella hominis</name>
    <dbReference type="NCBI Taxonomy" id="2518605"/>
    <lineage>
        <taxon>Bacteria</taxon>
        <taxon>Pseudomonadati</taxon>
        <taxon>Bacteroidota</taxon>
        <taxon>Bacteroidia</taxon>
        <taxon>Bacteroidales</taxon>
        <taxon>Prevotellaceae</taxon>
        <taxon>Segatella</taxon>
    </lineage>
</organism>
<feature type="region of interest" description="Disordered" evidence="1">
    <location>
        <begin position="1"/>
        <end position="22"/>
    </location>
</feature>
<evidence type="ECO:0000256" key="1">
    <source>
        <dbReference type="SAM" id="MobiDB-lite"/>
    </source>
</evidence>
<protein>
    <submittedName>
        <fullName evidence="3">Mechanosensitive ion channel protein MscS</fullName>
    </submittedName>
</protein>
<feature type="transmembrane region" description="Helical" evidence="2">
    <location>
        <begin position="69"/>
        <end position="90"/>
    </location>
</feature>
<gene>
    <name evidence="3" type="ORF">EXN75_03480</name>
</gene>
<name>A0A4Y8VS73_9BACT</name>
<evidence type="ECO:0000313" key="4">
    <source>
        <dbReference type="Proteomes" id="UP000297872"/>
    </source>
</evidence>
<feature type="compositionally biased region" description="Low complexity" evidence="1">
    <location>
        <begin position="1"/>
        <end position="17"/>
    </location>
</feature>
<evidence type="ECO:0000313" key="3">
    <source>
        <dbReference type="EMBL" id="TFH83434.1"/>
    </source>
</evidence>
<keyword evidence="4" id="KW-1185">Reference proteome</keyword>